<feature type="domain" description="Carbohydrate kinase PfkB" evidence="4">
    <location>
        <begin position="158"/>
        <end position="446"/>
    </location>
</feature>
<name>A0A3E1RGQ5_9BURK</name>
<dbReference type="Gene3D" id="3.40.1190.20">
    <property type="match status" value="1"/>
</dbReference>
<dbReference type="InterPro" id="IPR002173">
    <property type="entry name" value="Carboh/pur_kinase_PfkB_CS"/>
</dbReference>
<dbReference type="Proteomes" id="UP000260665">
    <property type="component" value="Unassembled WGS sequence"/>
</dbReference>
<evidence type="ECO:0000313" key="5">
    <source>
        <dbReference type="EMBL" id="RFO98565.1"/>
    </source>
</evidence>
<dbReference type="PANTHER" id="PTHR10584:SF166">
    <property type="entry name" value="RIBOKINASE"/>
    <property type="match status" value="1"/>
</dbReference>
<comment type="caution">
    <text evidence="5">The sequence shown here is derived from an EMBL/GenBank/DDBJ whole genome shotgun (WGS) entry which is preliminary data.</text>
</comment>
<dbReference type="EMBL" id="QFZK01000001">
    <property type="protein sequence ID" value="RFO98565.1"/>
    <property type="molecule type" value="Genomic_DNA"/>
</dbReference>
<dbReference type="InterPro" id="IPR011611">
    <property type="entry name" value="PfkB_dom"/>
</dbReference>
<dbReference type="PROSITE" id="PS00583">
    <property type="entry name" value="PFKB_KINASES_1"/>
    <property type="match status" value="1"/>
</dbReference>
<evidence type="ECO:0000256" key="3">
    <source>
        <dbReference type="SAM" id="MobiDB-lite"/>
    </source>
</evidence>
<dbReference type="PANTHER" id="PTHR10584">
    <property type="entry name" value="SUGAR KINASE"/>
    <property type="match status" value="1"/>
</dbReference>
<dbReference type="InterPro" id="IPR029056">
    <property type="entry name" value="Ribokinase-like"/>
</dbReference>
<keyword evidence="1" id="KW-0808">Transferase</keyword>
<organism evidence="5 6">
    <name type="scientific">Rhodoferax lacus</name>
    <dbReference type="NCBI Taxonomy" id="2184758"/>
    <lineage>
        <taxon>Bacteria</taxon>
        <taxon>Pseudomonadati</taxon>
        <taxon>Pseudomonadota</taxon>
        <taxon>Betaproteobacteria</taxon>
        <taxon>Burkholderiales</taxon>
        <taxon>Comamonadaceae</taxon>
        <taxon>Rhodoferax</taxon>
    </lineage>
</organism>
<protein>
    <recommendedName>
        <fullName evidence="4">Carbohydrate kinase PfkB domain-containing protein</fullName>
    </recommendedName>
</protein>
<evidence type="ECO:0000256" key="1">
    <source>
        <dbReference type="ARBA" id="ARBA00022679"/>
    </source>
</evidence>
<keyword evidence="6" id="KW-1185">Reference proteome</keyword>
<reference evidence="5 6" key="1">
    <citation type="submission" date="2018-05" db="EMBL/GenBank/DDBJ databases">
        <title>Rhodoferax soyangensis sp.nov., isolated from an oligotrophic freshwater lake.</title>
        <authorList>
            <person name="Park M."/>
        </authorList>
    </citation>
    <scope>NUCLEOTIDE SEQUENCE [LARGE SCALE GENOMIC DNA]</scope>
    <source>
        <strain evidence="5 6">IMCC26218</strain>
    </source>
</reference>
<gene>
    <name evidence="5" type="ORF">DIC66_01380</name>
</gene>
<dbReference type="GO" id="GO:0016301">
    <property type="term" value="F:kinase activity"/>
    <property type="evidence" value="ECO:0007669"/>
    <property type="project" value="UniProtKB-KW"/>
</dbReference>
<accession>A0A3E1RGQ5</accession>
<feature type="region of interest" description="Disordered" evidence="3">
    <location>
        <begin position="1"/>
        <end position="22"/>
    </location>
</feature>
<dbReference type="GO" id="GO:0005829">
    <property type="term" value="C:cytosol"/>
    <property type="evidence" value="ECO:0007669"/>
    <property type="project" value="TreeGrafter"/>
</dbReference>
<keyword evidence="2" id="KW-0418">Kinase</keyword>
<evidence type="ECO:0000256" key="2">
    <source>
        <dbReference type="ARBA" id="ARBA00022777"/>
    </source>
</evidence>
<evidence type="ECO:0000259" key="4">
    <source>
        <dbReference type="Pfam" id="PF00294"/>
    </source>
</evidence>
<dbReference type="AlphaFoldDB" id="A0A3E1RGQ5"/>
<proteinExistence type="predicted"/>
<evidence type="ECO:0000313" key="6">
    <source>
        <dbReference type="Proteomes" id="UP000260665"/>
    </source>
</evidence>
<dbReference type="CDD" id="cd01941">
    <property type="entry name" value="YeiC_kinase_like"/>
    <property type="match status" value="1"/>
</dbReference>
<dbReference type="Pfam" id="PF00294">
    <property type="entry name" value="PfkB"/>
    <property type="match status" value="1"/>
</dbReference>
<sequence>MGEARQLGQMLRPQTGIGTGRHGDGVFTGLGQANKGRASGVEGFAHGVQLHACAIQRLFQRLGKGIVAQGQQHVGGDTSGAGAGYGLVGALAAGEGLEVAPQHRLAGGRNMVGPHHKVQIGGACYQNHCEPSCYLKRCIVPSKLLSNLAMPLSPCKPYVALIGGANLDISAHSHAAPVMGDSNPGRILCSPGGVARNVAENLLRLGVDGRLLSVLGDDAFAAVLRQAAAAIGLDLAACATLPGERTATYLSLHGVDGDMGVAVNDMGILERLTPALLARHAGLLTAAQAVVVDCNVRPDVLHWLCHDLAHPVVFAEAVSVAKCQKLLPVLGRLHTLKANRMEAQALTGLEIVDVPSAQSAAQALHQRGVRQVVLSLGAQGAVWCDAAGATGHHPARPVPMASATGAGDALLSGLVYGHLQAMPLELSVPFAMACAELTLSSTFANAPELSVAAIRAHLETHNT</sequence>
<dbReference type="SUPFAM" id="SSF53613">
    <property type="entry name" value="Ribokinase-like"/>
    <property type="match status" value="1"/>
</dbReference>